<evidence type="ECO:0000313" key="2">
    <source>
        <dbReference type="EMBL" id="KIV83498.1"/>
    </source>
</evidence>
<evidence type="ECO:0000256" key="1">
    <source>
        <dbReference type="SAM" id="Phobius"/>
    </source>
</evidence>
<proteinExistence type="predicted"/>
<keyword evidence="1" id="KW-0812">Transmembrane</keyword>
<accession>A0A0D1Z9V9</accession>
<gene>
    <name evidence="2" type="ORF">PV11_05519</name>
</gene>
<sequence>MVAFRKSLELLTLLGGTVVIVLGSVVTIFWLFSKEAKTFMDRGDRFYAYLERSEKISQQQLDVARLQKMDDEELETFAVAAAREIKQRRKHAYCEDLAEL</sequence>
<dbReference type="EMBL" id="KN846952">
    <property type="protein sequence ID" value="KIV83498.1"/>
    <property type="molecule type" value="Genomic_DNA"/>
</dbReference>
<organism evidence="2 3">
    <name type="scientific">Exophiala sideris</name>
    <dbReference type="NCBI Taxonomy" id="1016849"/>
    <lineage>
        <taxon>Eukaryota</taxon>
        <taxon>Fungi</taxon>
        <taxon>Dikarya</taxon>
        <taxon>Ascomycota</taxon>
        <taxon>Pezizomycotina</taxon>
        <taxon>Eurotiomycetes</taxon>
        <taxon>Chaetothyriomycetidae</taxon>
        <taxon>Chaetothyriales</taxon>
        <taxon>Herpotrichiellaceae</taxon>
        <taxon>Exophiala</taxon>
    </lineage>
</organism>
<dbReference type="Proteomes" id="UP000053599">
    <property type="component" value="Unassembled WGS sequence"/>
</dbReference>
<keyword evidence="1" id="KW-1133">Transmembrane helix</keyword>
<feature type="transmembrane region" description="Helical" evidence="1">
    <location>
        <begin position="12"/>
        <end position="32"/>
    </location>
</feature>
<protein>
    <submittedName>
        <fullName evidence="2">Uncharacterized protein</fullName>
    </submittedName>
</protein>
<dbReference type="HOGENOM" id="CLU_2306162_0_0_1"/>
<name>A0A0D1Z9V9_9EURO</name>
<reference evidence="2 3" key="1">
    <citation type="submission" date="2015-01" db="EMBL/GenBank/DDBJ databases">
        <title>The Genome Sequence of Exophiala sideris CBS121828.</title>
        <authorList>
            <consortium name="The Broad Institute Genomics Platform"/>
            <person name="Cuomo C."/>
            <person name="de Hoog S."/>
            <person name="Gorbushina A."/>
            <person name="Stielow B."/>
            <person name="Teixiera M."/>
            <person name="Abouelleil A."/>
            <person name="Chapman S.B."/>
            <person name="Priest M."/>
            <person name="Young S.K."/>
            <person name="Wortman J."/>
            <person name="Nusbaum C."/>
            <person name="Birren B."/>
        </authorList>
    </citation>
    <scope>NUCLEOTIDE SEQUENCE [LARGE SCALE GENOMIC DNA]</scope>
    <source>
        <strain evidence="2 3">CBS 121828</strain>
    </source>
</reference>
<evidence type="ECO:0000313" key="3">
    <source>
        <dbReference type="Proteomes" id="UP000053599"/>
    </source>
</evidence>
<dbReference type="OrthoDB" id="10572472at2759"/>
<dbReference type="AlphaFoldDB" id="A0A0D1Z9V9"/>
<keyword evidence="1" id="KW-0472">Membrane</keyword>